<evidence type="ECO:0000256" key="2">
    <source>
        <dbReference type="ARBA" id="ARBA00009418"/>
    </source>
</evidence>
<proteinExistence type="inferred from homology"/>
<evidence type="ECO:0000256" key="3">
    <source>
        <dbReference type="ARBA" id="ARBA00011167"/>
    </source>
</evidence>
<evidence type="ECO:0000313" key="14">
    <source>
        <dbReference type="EMBL" id="KLJ11912.1"/>
    </source>
</evidence>
<name>A0A0H1BLL7_9EURO</name>
<evidence type="ECO:0000256" key="1">
    <source>
        <dbReference type="ARBA" id="ARBA00004604"/>
    </source>
</evidence>
<evidence type="ECO:0000256" key="12">
    <source>
        <dbReference type="SAM" id="Coils"/>
    </source>
</evidence>
<dbReference type="OrthoDB" id="448446at2759"/>
<keyword evidence="15" id="KW-1185">Reference proteome</keyword>
<feature type="region of interest" description="Disordered" evidence="13">
    <location>
        <begin position="326"/>
        <end position="359"/>
    </location>
</feature>
<evidence type="ECO:0000256" key="7">
    <source>
        <dbReference type="ARBA" id="ARBA00023054"/>
    </source>
</evidence>
<gene>
    <name evidence="14" type="ORF">EMPG_12941</name>
</gene>
<evidence type="ECO:0000256" key="11">
    <source>
        <dbReference type="RuleBase" id="RU368027"/>
    </source>
</evidence>
<dbReference type="GO" id="GO:0005730">
    <property type="term" value="C:nucleolus"/>
    <property type="evidence" value="ECO:0007669"/>
    <property type="project" value="UniProtKB-SubCell"/>
</dbReference>
<feature type="compositionally biased region" description="Acidic residues" evidence="13">
    <location>
        <begin position="28"/>
        <end position="77"/>
    </location>
</feature>
<dbReference type="EMBL" id="LDEV01001286">
    <property type="protein sequence ID" value="KLJ11912.1"/>
    <property type="molecule type" value="Genomic_DNA"/>
</dbReference>
<dbReference type="GO" id="GO:0030686">
    <property type="term" value="C:90S preribosome"/>
    <property type="evidence" value="ECO:0007669"/>
    <property type="project" value="TreeGrafter"/>
</dbReference>
<dbReference type="PANTHER" id="PTHR21738:SF0">
    <property type="entry name" value="RIBOSOMAL RNA PROCESSING PROTEIN 36 HOMOLOG"/>
    <property type="match status" value="1"/>
</dbReference>
<sequence>MAISSKLNQRVRARLEEDEFEQFSNESASDEGLEEGESGGYEEQDDNNGEDHSEEDDDEEEEDDEDEDDDGDGEDSSSDINPSLNAISFGALAKAQASLGKRKRPTASTGDISPKRAKIPGRRSPTPSTSSGGEEEQEPEQELSEFQKHLAANAKKPPQKLTHRTSKHAPVIQSSRHAVSRKRTILEPPPVPKARDPRFDSVVQTHSTNGNSSTASNAAIHARKNYAFLDSYRKDEIAQLRKQVSTLQTKKNKTNHDERELARLKRQITSMSDRQRTFERKEMEREVLVQHRRKERELIREGKKSQPYFLKKGEVKKEAVVKRFTEMSGKEKQRALERRRKKVTGKERKEMPWGRRGVE</sequence>
<feature type="compositionally biased region" description="Low complexity" evidence="13">
    <location>
        <begin position="122"/>
        <end position="132"/>
    </location>
</feature>
<dbReference type="Proteomes" id="UP000053573">
    <property type="component" value="Unassembled WGS sequence"/>
</dbReference>
<evidence type="ECO:0000256" key="6">
    <source>
        <dbReference type="ARBA" id="ARBA00022552"/>
    </source>
</evidence>
<protein>
    <recommendedName>
        <fullName evidence="4 11">rRNA biogenesis protein RRP36</fullName>
    </recommendedName>
</protein>
<feature type="coiled-coil region" evidence="12">
    <location>
        <begin position="237"/>
        <end position="281"/>
    </location>
</feature>
<keyword evidence="7 12" id="KW-0175">Coiled coil</keyword>
<feature type="compositionally biased region" description="Basic and acidic residues" evidence="13">
    <location>
        <begin position="344"/>
        <end position="359"/>
    </location>
</feature>
<comment type="caution">
    <text evidence="14">The sequence shown here is derived from an EMBL/GenBank/DDBJ whole genome shotgun (WGS) entry which is preliminary data.</text>
</comment>
<organism evidence="14 15">
    <name type="scientific">Blastomyces silverae</name>
    <dbReference type="NCBI Taxonomy" id="2060906"/>
    <lineage>
        <taxon>Eukaryota</taxon>
        <taxon>Fungi</taxon>
        <taxon>Dikarya</taxon>
        <taxon>Ascomycota</taxon>
        <taxon>Pezizomycotina</taxon>
        <taxon>Eurotiomycetes</taxon>
        <taxon>Eurotiomycetidae</taxon>
        <taxon>Onygenales</taxon>
        <taxon>Ajellomycetaceae</taxon>
        <taxon>Blastomyces</taxon>
    </lineage>
</organism>
<comment type="subcellular location">
    <subcellularLocation>
        <location evidence="1 11">Nucleus</location>
        <location evidence="1 11">Nucleolus</location>
    </subcellularLocation>
</comment>
<comment type="function">
    <text evidence="10 11">Component of the 90S pre-ribosome involved in the maturation of rRNAs. Required for early cleavages of the pre-RNAs in the 40S ribosomal subunit maturation pathway.</text>
</comment>
<evidence type="ECO:0000256" key="5">
    <source>
        <dbReference type="ARBA" id="ARBA00022517"/>
    </source>
</evidence>
<reference evidence="15" key="1">
    <citation type="journal article" date="2015" name="PLoS Genet.">
        <title>The dynamic genome and transcriptome of the human fungal pathogen Blastomyces and close relative Emmonsia.</title>
        <authorList>
            <person name="Munoz J.F."/>
            <person name="Gauthier G.M."/>
            <person name="Desjardins C.A."/>
            <person name="Gallo J.E."/>
            <person name="Holder J."/>
            <person name="Sullivan T.D."/>
            <person name="Marty A.J."/>
            <person name="Carmen J.C."/>
            <person name="Chen Z."/>
            <person name="Ding L."/>
            <person name="Gujja S."/>
            <person name="Magrini V."/>
            <person name="Misas E."/>
            <person name="Mitreva M."/>
            <person name="Priest M."/>
            <person name="Saif S."/>
            <person name="Whiston E.A."/>
            <person name="Young S."/>
            <person name="Zeng Q."/>
            <person name="Goldman W.E."/>
            <person name="Mardis E.R."/>
            <person name="Taylor J.W."/>
            <person name="McEwen J.G."/>
            <person name="Clay O.K."/>
            <person name="Klein B.S."/>
            <person name="Cuomo C.A."/>
        </authorList>
    </citation>
    <scope>NUCLEOTIDE SEQUENCE [LARGE SCALE GENOMIC DNA]</scope>
    <source>
        <strain evidence="15">UAMH 139</strain>
    </source>
</reference>
<feature type="compositionally biased region" description="Basic and acidic residues" evidence="13">
    <location>
        <begin position="326"/>
        <end position="336"/>
    </location>
</feature>
<keyword evidence="6 11" id="KW-0698">rRNA processing</keyword>
<dbReference type="InterPro" id="IPR009292">
    <property type="entry name" value="RRP36"/>
</dbReference>
<dbReference type="Pfam" id="PF06102">
    <property type="entry name" value="RRP36"/>
    <property type="match status" value="1"/>
</dbReference>
<keyword evidence="8 11" id="KW-0539">Nucleus</keyword>
<evidence type="ECO:0000256" key="13">
    <source>
        <dbReference type="SAM" id="MobiDB-lite"/>
    </source>
</evidence>
<feature type="compositionally biased region" description="Acidic residues" evidence="13">
    <location>
        <begin position="133"/>
        <end position="143"/>
    </location>
</feature>
<feature type="region of interest" description="Disordered" evidence="13">
    <location>
        <begin position="1"/>
        <end position="197"/>
    </location>
</feature>
<dbReference type="AlphaFoldDB" id="A0A0H1BLL7"/>
<dbReference type="PANTHER" id="PTHR21738">
    <property type="entry name" value="RIBOSOMAL RNA PROCESSING PROTEIN 36 HOMOLOG"/>
    <property type="match status" value="1"/>
</dbReference>
<comment type="similarity">
    <text evidence="2 11">Belongs to the RRP36 family.</text>
</comment>
<keyword evidence="5 11" id="KW-0690">Ribosome biogenesis</keyword>
<evidence type="ECO:0000256" key="10">
    <source>
        <dbReference type="ARBA" id="ARBA00025053"/>
    </source>
</evidence>
<comment type="subunit">
    <text evidence="3 11">Associates with 90S and pre-40S pre-ribosomal particles.</text>
</comment>
<keyword evidence="9 11" id="KW-0687">Ribonucleoprotein</keyword>
<evidence type="ECO:0000256" key="4">
    <source>
        <dbReference type="ARBA" id="ARBA00016695"/>
    </source>
</evidence>
<dbReference type="STRING" id="2060906.A0A0H1BLL7"/>
<dbReference type="GO" id="GO:0000462">
    <property type="term" value="P:maturation of SSU-rRNA from tricistronic rRNA transcript (SSU-rRNA, 5.8S rRNA, LSU-rRNA)"/>
    <property type="evidence" value="ECO:0007669"/>
    <property type="project" value="TreeGrafter"/>
</dbReference>
<evidence type="ECO:0000313" key="15">
    <source>
        <dbReference type="Proteomes" id="UP000053573"/>
    </source>
</evidence>
<accession>A0A0H1BLL7</accession>
<evidence type="ECO:0000256" key="9">
    <source>
        <dbReference type="ARBA" id="ARBA00023274"/>
    </source>
</evidence>
<evidence type="ECO:0000256" key="8">
    <source>
        <dbReference type="ARBA" id="ARBA00023242"/>
    </source>
</evidence>
<feature type="compositionally biased region" description="Basic residues" evidence="13">
    <location>
        <begin position="157"/>
        <end position="167"/>
    </location>
</feature>